<name>A0AAV5EQ92_ELECO</name>
<evidence type="ECO:0000313" key="16">
    <source>
        <dbReference type="Proteomes" id="UP001054889"/>
    </source>
</evidence>
<dbReference type="AlphaFoldDB" id="A0AAV5EQ92"/>
<dbReference type="Pfam" id="PF13855">
    <property type="entry name" value="LRR_8"/>
    <property type="match status" value="1"/>
</dbReference>
<dbReference type="Gene3D" id="3.80.10.10">
    <property type="entry name" value="Ribonuclease Inhibitor"/>
    <property type="match status" value="3"/>
</dbReference>
<dbReference type="Pfam" id="PF08263">
    <property type="entry name" value="LRRNT_2"/>
    <property type="match status" value="1"/>
</dbReference>
<comment type="similarity">
    <text evidence="2">Belongs to the RLP family.</text>
</comment>
<keyword evidence="7 13" id="KW-0732">Signal</keyword>
<dbReference type="FunFam" id="3.80.10.10:FF:000649">
    <property type="entry name" value="Leucine Rich Repeat family protein"/>
    <property type="match status" value="1"/>
</dbReference>
<reference evidence="15" key="1">
    <citation type="journal article" date="2018" name="DNA Res.">
        <title>Multiple hybrid de novo genome assembly of finger millet, an orphan allotetraploid crop.</title>
        <authorList>
            <person name="Hatakeyama M."/>
            <person name="Aluri S."/>
            <person name="Balachadran M.T."/>
            <person name="Sivarajan S.R."/>
            <person name="Patrignani A."/>
            <person name="Gruter S."/>
            <person name="Poveda L."/>
            <person name="Shimizu-Inatsugi R."/>
            <person name="Baeten J."/>
            <person name="Francoijs K.J."/>
            <person name="Nataraja K.N."/>
            <person name="Reddy Y.A.N."/>
            <person name="Phadnis S."/>
            <person name="Ravikumar R.L."/>
            <person name="Schlapbach R."/>
            <person name="Sreeman S.M."/>
            <person name="Shimizu K.K."/>
        </authorList>
    </citation>
    <scope>NUCLEOTIDE SEQUENCE</scope>
</reference>
<dbReference type="GO" id="GO:0005886">
    <property type="term" value="C:plasma membrane"/>
    <property type="evidence" value="ECO:0007669"/>
    <property type="project" value="UniProtKB-SubCell"/>
</dbReference>
<keyword evidence="4" id="KW-0433">Leucine-rich repeat</keyword>
<feature type="domain" description="Leucine-rich repeat-containing N-terminal plant-type" evidence="14">
    <location>
        <begin position="48"/>
        <end position="93"/>
    </location>
</feature>
<keyword evidence="11" id="KW-0325">Glycoprotein</keyword>
<comment type="caution">
    <text evidence="15">The sequence shown here is derived from an EMBL/GenBank/DDBJ whole genome shotgun (WGS) entry which is preliminary data.</text>
</comment>
<dbReference type="Proteomes" id="UP001054889">
    <property type="component" value="Unassembled WGS sequence"/>
</dbReference>
<comment type="subcellular location">
    <subcellularLocation>
        <location evidence="1">Cell membrane</location>
        <topology evidence="1">Single-pass type I membrane protein</topology>
    </subcellularLocation>
</comment>
<dbReference type="InterPro" id="IPR013210">
    <property type="entry name" value="LRR_N_plant-typ"/>
</dbReference>
<evidence type="ECO:0000256" key="1">
    <source>
        <dbReference type="ARBA" id="ARBA00004251"/>
    </source>
</evidence>
<evidence type="ECO:0000256" key="10">
    <source>
        <dbReference type="ARBA" id="ARBA00023136"/>
    </source>
</evidence>
<keyword evidence="9 12" id="KW-1133">Transmembrane helix</keyword>
<dbReference type="FunFam" id="3.80.10.10:FF:000111">
    <property type="entry name" value="LRR receptor-like serine/threonine-protein kinase ERECTA"/>
    <property type="match status" value="1"/>
</dbReference>
<keyword evidence="6 12" id="KW-0812">Transmembrane</keyword>
<dbReference type="GO" id="GO:0009742">
    <property type="term" value="P:brassinosteroid mediated signaling pathway"/>
    <property type="evidence" value="ECO:0007669"/>
    <property type="project" value="UniProtKB-KW"/>
</dbReference>
<evidence type="ECO:0000256" key="9">
    <source>
        <dbReference type="ARBA" id="ARBA00022989"/>
    </source>
</evidence>
<proteinExistence type="inferred from homology"/>
<keyword evidence="16" id="KW-1185">Reference proteome</keyword>
<evidence type="ECO:0000256" key="7">
    <source>
        <dbReference type="ARBA" id="ARBA00022729"/>
    </source>
</evidence>
<feature type="chain" id="PRO_5043808861" description="Leucine-rich repeat-containing N-terminal plant-type domain-containing protein" evidence="13">
    <location>
        <begin position="35"/>
        <end position="957"/>
    </location>
</feature>
<gene>
    <name evidence="15" type="primary">gb12539</name>
    <name evidence="15" type="ORF">PR202_gb12539</name>
</gene>
<keyword evidence="3" id="KW-1003">Cell membrane</keyword>
<keyword evidence="8" id="KW-0677">Repeat</keyword>
<evidence type="ECO:0000256" key="2">
    <source>
        <dbReference type="ARBA" id="ARBA00009592"/>
    </source>
</evidence>
<dbReference type="InterPro" id="IPR046956">
    <property type="entry name" value="RLP23-like"/>
</dbReference>
<protein>
    <recommendedName>
        <fullName evidence="14">Leucine-rich repeat-containing N-terminal plant-type domain-containing protein</fullName>
    </recommendedName>
</protein>
<organism evidence="15 16">
    <name type="scientific">Eleusine coracana subsp. coracana</name>
    <dbReference type="NCBI Taxonomy" id="191504"/>
    <lineage>
        <taxon>Eukaryota</taxon>
        <taxon>Viridiplantae</taxon>
        <taxon>Streptophyta</taxon>
        <taxon>Embryophyta</taxon>
        <taxon>Tracheophyta</taxon>
        <taxon>Spermatophyta</taxon>
        <taxon>Magnoliopsida</taxon>
        <taxon>Liliopsida</taxon>
        <taxon>Poales</taxon>
        <taxon>Poaceae</taxon>
        <taxon>PACMAD clade</taxon>
        <taxon>Chloridoideae</taxon>
        <taxon>Cynodonteae</taxon>
        <taxon>Eleusininae</taxon>
        <taxon>Eleusine</taxon>
    </lineage>
</organism>
<dbReference type="EMBL" id="BQKI01000077">
    <property type="protein sequence ID" value="GJN24776.1"/>
    <property type="molecule type" value="Genomic_DNA"/>
</dbReference>
<keyword evidence="10 12" id="KW-0472">Membrane</keyword>
<evidence type="ECO:0000313" key="15">
    <source>
        <dbReference type="EMBL" id="GJN24776.1"/>
    </source>
</evidence>
<dbReference type="InterPro" id="IPR032675">
    <property type="entry name" value="LRR_dom_sf"/>
</dbReference>
<dbReference type="SMART" id="SM00369">
    <property type="entry name" value="LRR_TYP"/>
    <property type="match status" value="6"/>
</dbReference>
<dbReference type="FunFam" id="3.80.10.10:FF:000095">
    <property type="entry name" value="LRR receptor-like serine/threonine-protein kinase GSO1"/>
    <property type="match status" value="1"/>
</dbReference>
<evidence type="ECO:0000256" key="8">
    <source>
        <dbReference type="ARBA" id="ARBA00022737"/>
    </source>
</evidence>
<evidence type="ECO:0000259" key="14">
    <source>
        <dbReference type="Pfam" id="PF08263"/>
    </source>
</evidence>
<feature type="signal peptide" evidence="13">
    <location>
        <begin position="1"/>
        <end position="34"/>
    </location>
</feature>
<evidence type="ECO:0000256" key="4">
    <source>
        <dbReference type="ARBA" id="ARBA00022614"/>
    </source>
</evidence>
<accession>A0AAV5EQ92</accession>
<dbReference type="InterPro" id="IPR001611">
    <property type="entry name" value="Leu-rich_rpt"/>
</dbReference>
<dbReference type="PRINTS" id="PR00019">
    <property type="entry name" value="LEURICHRPT"/>
</dbReference>
<evidence type="ECO:0000256" key="6">
    <source>
        <dbReference type="ARBA" id="ARBA00022692"/>
    </source>
</evidence>
<dbReference type="Pfam" id="PF00560">
    <property type="entry name" value="LRR_1"/>
    <property type="match status" value="8"/>
</dbReference>
<evidence type="ECO:0000256" key="5">
    <source>
        <dbReference type="ARBA" id="ARBA00022626"/>
    </source>
</evidence>
<keyword evidence="5" id="KW-1070">Brassinosteroid signaling pathway</keyword>
<evidence type="ECO:0000256" key="12">
    <source>
        <dbReference type="SAM" id="Phobius"/>
    </source>
</evidence>
<dbReference type="PANTHER" id="PTHR48063">
    <property type="entry name" value="LRR RECEPTOR-LIKE KINASE"/>
    <property type="match status" value="1"/>
</dbReference>
<dbReference type="InterPro" id="IPR003591">
    <property type="entry name" value="Leu-rich_rpt_typical-subtyp"/>
</dbReference>
<dbReference type="PANTHER" id="PTHR48063:SF90">
    <property type="entry name" value="OS11G0565920 PROTEIN"/>
    <property type="match status" value="1"/>
</dbReference>
<feature type="transmembrane region" description="Helical" evidence="12">
    <location>
        <begin position="902"/>
        <end position="925"/>
    </location>
</feature>
<dbReference type="SUPFAM" id="SSF52058">
    <property type="entry name" value="L domain-like"/>
    <property type="match status" value="3"/>
</dbReference>
<reference evidence="15" key="2">
    <citation type="submission" date="2021-12" db="EMBL/GenBank/DDBJ databases">
        <title>Resequencing data analysis of finger millet.</title>
        <authorList>
            <person name="Hatakeyama M."/>
            <person name="Aluri S."/>
            <person name="Balachadran M.T."/>
            <person name="Sivarajan S.R."/>
            <person name="Poveda L."/>
            <person name="Shimizu-Inatsugi R."/>
            <person name="Schlapbach R."/>
            <person name="Sreeman S.M."/>
            <person name="Shimizu K.K."/>
        </authorList>
    </citation>
    <scope>NUCLEOTIDE SEQUENCE</scope>
</reference>
<evidence type="ECO:0000256" key="3">
    <source>
        <dbReference type="ARBA" id="ARBA00022475"/>
    </source>
</evidence>
<evidence type="ECO:0000256" key="13">
    <source>
        <dbReference type="SAM" id="SignalP"/>
    </source>
</evidence>
<dbReference type="FunFam" id="3.80.10.10:FF:000383">
    <property type="entry name" value="Leucine-rich repeat receptor protein kinase EMS1"/>
    <property type="match status" value="1"/>
</dbReference>
<sequence length="957" mass="107566">MRRCSLTITPCRTRLLLLLPIAVAAAAFSPTVHALRHHLPTGNATCLPRERDALLEFKRGITSDPLGVLASWQQGGQHDVDNDCCRWGGVRCNSITGHVLELRLPSKTYGTMLAGQISPSLLSLYHLEYLDLSWNNLTGHMPEFLGHLSNLRYLNLSGVPFSGKVPPQLGNLSKLHFLDISSPYLDTSGVGGGSLRSTDISWLTHLPLRHLKMRGVIISGAVDWARVVNMIPSLRVLDLSSCNLRNTNQSLPYLNLTNLEVLDLSENYMRHPIHSCWFWNLTRLKNLELRETHLYGQFPDALGRMTSLQVLNLLFRYDDGGIEPNNTYGRLEIMEANMTNLCNLESLNLRCRNIDTDITELFERLPQCSSNKLKELQLGFNKLTGMLPTCIGQWRSIRILDLSNNNLTGQLPPEIGRLNNLIELDLWSNNLNGVINHEHLAGLQSLKMTDLSDNSFKIVVDPEWLPPFRLQYGIFESCEMGPLFPAWLKSQVDILVLDISSAGIFDMLPNWFCTTFKKASMIRISKNGINGTLPRNLEDLTSLFELSLDSNQLTGQIPQFPRMLEFLDVSENSLSGPLPSNFGTHNLQHIIMFSNLISGHIPWSVCEQKNLYTLNLGNNSLEGEFPQCIETRNVIVLKVNNNMLSGKFPSFLKRCTDLRAMDLAWNQFSGQLPMWIGDFVDLEIVRLSHNMFSDSIPATITKLRSLSHLNLAYNNISGALPHHLSNLTGMKRLFDDGMVGLGLNMPVFTKGQERSYQIEGADMVSIDLSSNFFTGKIPEEITYLDAVVNLNLSRNYITGNILDKIGVMHSLESLDLSKNKLDGEIPSTLSNLTFLSYMDLSYNNLTGQVPSGEQLDTLYAQHPLMYDGNAGLCGLPLPHNCSDNGESSHDKQKINEDDSKAVSFYFGLSTGFMAGLWVVFCVILFKKSWRVAYFRLLDKVYGKIYVFAVVTWAHWED</sequence>
<evidence type="ECO:0000256" key="11">
    <source>
        <dbReference type="ARBA" id="ARBA00023180"/>
    </source>
</evidence>